<evidence type="ECO:0000313" key="2">
    <source>
        <dbReference type="EMBL" id="KHN48982.1"/>
    </source>
</evidence>
<proteinExistence type="predicted"/>
<keyword evidence="2" id="KW-0067">ATP-binding</keyword>
<dbReference type="Pfam" id="PF21530">
    <property type="entry name" value="Pif1_2B_dom"/>
    <property type="match status" value="1"/>
</dbReference>
<reference evidence="2" key="1">
    <citation type="submission" date="2014-07" db="EMBL/GenBank/DDBJ databases">
        <title>Identification of a novel salt tolerance gene in wild soybean by whole-genome sequencing.</title>
        <authorList>
            <person name="Lam H.-M."/>
            <person name="Qi X."/>
            <person name="Li M.-W."/>
            <person name="Liu X."/>
            <person name="Xie M."/>
            <person name="Ni M."/>
            <person name="Xu X."/>
        </authorList>
    </citation>
    <scope>NUCLEOTIDE SEQUENCE [LARGE SCALE GENOMIC DNA]</scope>
    <source>
        <tissue evidence="2">Root</tissue>
    </source>
</reference>
<keyword evidence="2" id="KW-0378">Hydrolase</keyword>
<dbReference type="AlphaFoldDB" id="A0A0B2SXI1"/>
<dbReference type="PANTHER" id="PTHR23274:SF33">
    <property type="entry name" value="ANIMAL RPA1 DOMAIN PROTEIN"/>
    <property type="match status" value="1"/>
</dbReference>
<dbReference type="InterPro" id="IPR027417">
    <property type="entry name" value="P-loop_NTPase"/>
</dbReference>
<feature type="non-terminal residue" evidence="2">
    <location>
        <position position="282"/>
    </location>
</feature>
<feature type="non-terminal residue" evidence="2">
    <location>
        <position position="1"/>
    </location>
</feature>
<dbReference type="PANTHER" id="PTHR23274">
    <property type="entry name" value="DNA HELICASE-RELATED"/>
    <property type="match status" value="1"/>
</dbReference>
<dbReference type="GO" id="GO:0004386">
    <property type="term" value="F:helicase activity"/>
    <property type="evidence" value="ECO:0007669"/>
    <property type="project" value="UniProtKB-KW"/>
</dbReference>
<dbReference type="Proteomes" id="UP000053555">
    <property type="component" value="Unassembled WGS sequence"/>
</dbReference>
<protein>
    <submittedName>
        <fullName evidence="2">ATP-dependent DNA helicase PIF1</fullName>
    </submittedName>
</protein>
<feature type="domain" description="DNA helicase Pif1-like 2B" evidence="1">
    <location>
        <begin position="122"/>
        <end position="168"/>
    </location>
</feature>
<evidence type="ECO:0000259" key="1">
    <source>
        <dbReference type="Pfam" id="PF21530"/>
    </source>
</evidence>
<gene>
    <name evidence="2" type="ORF">glysoja_025359</name>
</gene>
<dbReference type="GO" id="GO:0005657">
    <property type="term" value="C:replication fork"/>
    <property type="evidence" value="ECO:0007669"/>
    <property type="project" value="TreeGrafter"/>
</dbReference>
<keyword evidence="2" id="KW-0547">Nucleotide-binding</keyword>
<accession>A0A0B2SXI1</accession>
<keyword evidence="2" id="KW-0347">Helicase</keyword>
<dbReference type="InterPro" id="IPR049163">
    <property type="entry name" value="Pif1-like_2B_dom"/>
</dbReference>
<sequence>HTNNDDLKQFSDWLVDIGDDKLGEPNDGCGEITFPNEFLIKDFNDPIQAIVEATYLDLLQNYSNRDFLQKKVILASTKNVVDNINDYVLYLISNEEKEYCSADSVDKSDELLNPTFGVLTPEFLNSLKTSEIPNHKLKIKVGTPIILLRNLDKTNGLCNETRLIVTRLGSNVIEAEIITRPNIGHKTYIPIMNMSHSDSPWPFKLIRRQFSFMVSFAITINKSQRLSLAHVGLYLPNPVFFHCQLYVVLSRVQSKKGLHIIIHDKQDTPKNTTINVVYKEVF</sequence>
<name>A0A0B2SXI1_GLYSO</name>
<dbReference type="EMBL" id="KN639264">
    <property type="protein sequence ID" value="KHN48982.1"/>
    <property type="molecule type" value="Genomic_DNA"/>
</dbReference>
<dbReference type="SUPFAM" id="SSF52540">
    <property type="entry name" value="P-loop containing nucleoside triphosphate hydrolases"/>
    <property type="match status" value="1"/>
</dbReference>
<organism evidence="2">
    <name type="scientific">Glycine soja</name>
    <name type="common">Wild soybean</name>
    <dbReference type="NCBI Taxonomy" id="3848"/>
    <lineage>
        <taxon>Eukaryota</taxon>
        <taxon>Viridiplantae</taxon>
        <taxon>Streptophyta</taxon>
        <taxon>Embryophyta</taxon>
        <taxon>Tracheophyta</taxon>
        <taxon>Spermatophyta</taxon>
        <taxon>Magnoliopsida</taxon>
        <taxon>eudicotyledons</taxon>
        <taxon>Gunneridae</taxon>
        <taxon>Pentapetalae</taxon>
        <taxon>rosids</taxon>
        <taxon>fabids</taxon>
        <taxon>Fabales</taxon>
        <taxon>Fabaceae</taxon>
        <taxon>Papilionoideae</taxon>
        <taxon>50 kb inversion clade</taxon>
        <taxon>NPAAA clade</taxon>
        <taxon>indigoferoid/millettioid clade</taxon>
        <taxon>Phaseoleae</taxon>
        <taxon>Glycine</taxon>
        <taxon>Glycine subgen. Soja</taxon>
    </lineage>
</organism>
<dbReference type="GO" id="GO:0006260">
    <property type="term" value="P:DNA replication"/>
    <property type="evidence" value="ECO:0007669"/>
    <property type="project" value="TreeGrafter"/>
</dbReference>